<keyword evidence="16" id="KW-1185">Reference proteome</keyword>
<comment type="similarity">
    <text evidence="2 12">Belongs to the CTP synthase family.</text>
</comment>
<evidence type="ECO:0000256" key="8">
    <source>
        <dbReference type="ARBA" id="ARBA00022962"/>
    </source>
</evidence>
<evidence type="ECO:0000256" key="6">
    <source>
        <dbReference type="ARBA" id="ARBA00022840"/>
    </source>
</evidence>
<dbReference type="GO" id="GO:0046872">
    <property type="term" value="F:metal ion binding"/>
    <property type="evidence" value="ECO:0007669"/>
    <property type="project" value="UniProtKB-KW"/>
</dbReference>
<dbReference type="CDD" id="cd03113">
    <property type="entry name" value="CTPS_N"/>
    <property type="match status" value="1"/>
</dbReference>
<dbReference type="SUPFAM" id="SSF52317">
    <property type="entry name" value="Class I glutamine amidotransferase-like"/>
    <property type="match status" value="1"/>
</dbReference>
<dbReference type="CDD" id="cd01746">
    <property type="entry name" value="GATase1_CTP_Synthase"/>
    <property type="match status" value="1"/>
</dbReference>
<keyword evidence="5 12" id="KW-0547">Nucleotide-binding</keyword>
<evidence type="ECO:0000259" key="13">
    <source>
        <dbReference type="Pfam" id="PF00117"/>
    </source>
</evidence>
<keyword evidence="9 12" id="KW-0665">Pyrimidine biosynthesis</keyword>
<dbReference type="EMBL" id="CP060711">
    <property type="protein sequence ID" value="QNN46037.1"/>
    <property type="molecule type" value="Genomic_DNA"/>
</dbReference>
<evidence type="ECO:0000256" key="2">
    <source>
        <dbReference type="ARBA" id="ARBA00007533"/>
    </source>
</evidence>
<evidence type="ECO:0000256" key="1">
    <source>
        <dbReference type="ARBA" id="ARBA00005171"/>
    </source>
</evidence>
<feature type="active site" description="Nucleophile; for glutamine hydrolysis" evidence="12">
    <location>
        <position position="387"/>
    </location>
</feature>
<comment type="catalytic activity">
    <reaction evidence="12">
        <text>L-glutamine + H2O = L-glutamate + NH4(+)</text>
        <dbReference type="Rhea" id="RHEA:15889"/>
        <dbReference type="ChEBI" id="CHEBI:15377"/>
        <dbReference type="ChEBI" id="CHEBI:28938"/>
        <dbReference type="ChEBI" id="CHEBI:29985"/>
        <dbReference type="ChEBI" id="CHEBI:58359"/>
    </reaction>
</comment>
<feature type="binding site" evidence="12">
    <location>
        <position position="77"/>
    </location>
    <ligand>
        <name>Mg(2+)</name>
        <dbReference type="ChEBI" id="CHEBI:18420"/>
    </ligand>
</feature>
<feature type="binding site" evidence="12">
    <location>
        <begin position="152"/>
        <end position="154"/>
    </location>
    <ligand>
        <name>CTP</name>
        <dbReference type="ChEBI" id="CHEBI:37563"/>
        <note>allosteric inhibitor</note>
    </ligand>
</feature>
<comment type="caution">
    <text evidence="12">Lacks conserved residue(s) required for the propagation of feature annotation.</text>
</comment>
<dbReference type="UniPathway" id="UPA00159">
    <property type="reaction ID" value="UER00277"/>
</dbReference>
<dbReference type="EC" id="6.3.4.2" evidence="12"/>
<dbReference type="Proteomes" id="UP000515977">
    <property type="component" value="Chromosome"/>
</dbReference>
<feature type="binding site" evidence="12">
    <location>
        <position position="478"/>
    </location>
    <ligand>
        <name>L-glutamine</name>
        <dbReference type="ChEBI" id="CHEBI:58359"/>
    </ligand>
</feature>
<feature type="binding site" evidence="12">
    <location>
        <position position="77"/>
    </location>
    <ligand>
        <name>ATP</name>
        <dbReference type="ChEBI" id="CHEBI:30616"/>
    </ligand>
</feature>
<dbReference type="InterPro" id="IPR017926">
    <property type="entry name" value="GATASE"/>
</dbReference>
<feature type="active site" evidence="12">
    <location>
        <position position="525"/>
    </location>
</feature>
<evidence type="ECO:0000256" key="9">
    <source>
        <dbReference type="ARBA" id="ARBA00022975"/>
    </source>
</evidence>
<dbReference type="SUPFAM" id="SSF52540">
    <property type="entry name" value="P-loop containing nucleoside triphosphate hydrolases"/>
    <property type="match status" value="1"/>
</dbReference>
<proteinExistence type="inferred from homology"/>
<dbReference type="GO" id="GO:0005524">
    <property type="term" value="F:ATP binding"/>
    <property type="evidence" value="ECO:0007669"/>
    <property type="project" value="UniProtKB-KW"/>
</dbReference>
<comment type="catalytic activity">
    <reaction evidence="10 12">
        <text>UTP + L-glutamine + ATP + H2O = CTP + L-glutamate + ADP + phosphate + 2 H(+)</text>
        <dbReference type="Rhea" id="RHEA:26426"/>
        <dbReference type="ChEBI" id="CHEBI:15377"/>
        <dbReference type="ChEBI" id="CHEBI:15378"/>
        <dbReference type="ChEBI" id="CHEBI:29985"/>
        <dbReference type="ChEBI" id="CHEBI:30616"/>
        <dbReference type="ChEBI" id="CHEBI:37563"/>
        <dbReference type="ChEBI" id="CHEBI:43474"/>
        <dbReference type="ChEBI" id="CHEBI:46398"/>
        <dbReference type="ChEBI" id="CHEBI:58359"/>
        <dbReference type="ChEBI" id="CHEBI:456216"/>
        <dbReference type="EC" id="6.3.4.2"/>
    </reaction>
</comment>
<feature type="binding site" evidence="12">
    <location>
        <begin position="192"/>
        <end position="197"/>
    </location>
    <ligand>
        <name>CTP</name>
        <dbReference type="ChEBI" id="CHEBI:37563"/>
        <note>allosteric inhibitor</note>
    </ligand>
</feature>
<dbReference type="PROSITE" id="PS51273">
    <property type="entry name" value="GATASE_TYPE_1"/>
    <property type="match status" value="1"/>
</dbReference>
<feature type="binding site" evidence="12">
    <location>
        <position position="411"/>
    </location>
    <ligand>
        <name>L-glutamine</name>
        <dbReference type="ChEBI" id="CHEBI:58359"/>
    </ligand>
</feature>
<comment type="pathway">
    <text evidence="1 12">Pyrimidine metabolism; CTP biosynthesis via de novo pathway; CTP from UDP: step 2/2.</text>
</comment>
<feature type="region of interest" description="Amidoligase domain" evidence="12">
    <location>
        <begin position="1"/>
        <end position="271"/>
    </location>
</feature>
<comment type="miscellaneous">
    <text evidence="12">CTPSs have evolved a hybrid strategy for distinguishing between UTP and CTP. The overlapping regions of the product feedback inhibitory and substrate sites recognize a common feature in both compounds, the triphosphate moiety. To differentiate isosteric substrate and product pyrimidine rings, an additional pocket far from the expected kinase/ligase catalytic site, specifically recognizes the cytosine and ribose portions of the product inhibitor.</text>
</comment>
<dbReference type="Gene3D" id="3.40.50.880">
    <property type="match status" value="1"/>
</dbReference>
<dbReference type="GO" id="GO:0005829">
    <property type="term" value="C:cytosol"/>
    <property type="evidence" value="ECO:0007669"/>
    <property type="project" value="TreeGrafter"/>
</dbReference>
<dbReference type="NCBIfam" id="NF003792">
    <property type="entry name" value="PRK05380.1"/>
    <property type="match status" value="1"/>
</dbReference>
<comment type="subunit">
    <text evidence="12">Homotetramer.</text>
</comment>
<feature type="binding site" evidence="12">
    <location>
        <begin position="388"/>
        <end position="391"/>
    </location>
    <ligand>
        <name>L-glutamine</name>
        <dbReference type="ChEBI" id="CHEBI:58359"/>
    </ligand>
</feature>
<feature type="binding site" evidence="12">
    <location>
        <position position="228"/>
    </location>
    <ligand>
        <name>CTP</name>
        <dbReference type="ChEBI" id="CHEBI:37563"/>
        <note>allosteric inhibitor</note>
    </ligand>
</feature>
<accession>A0A7G9QRR2</accession>
<evidence type="ECO:0000256" key="4">
    <source>
        <dbReference type="ARBA" id="ARBA00022723"/>
    </source>
</evidence>
<name>A0A7G9QRR2_9GAMM</name>
<keyword evidence="7 12" id="KW-0460">Magnesium</keyword>
<evidence type="ECO:0000313" key="16">
    <source>
        <dbReference type="Proteomes" id="UP000515977"/>
    </source>
</evidence>
<dbReference type="InterPro" id="IPR027417">
    <property type="entry name" value="P-loop_NTPase"/>
</dbReference>
<dbReference type="HAMAP" id="MF_01227">
    <property type="entry name" value="PyrG"/>
    <property type="match status" value="1"/>
</dbReference>
<dbReference type="GO" id="GO:0019856">
    <property type="term" value="P:pyrimidine nucleobase biosynthetic process"/>
    <property type="evidence" value="ECO:0007669"/>
    <property type="project" value="TreeGrafter"/>
</dbReference>
<dbReference type="GO" id="GO:0097268">
    <property type="term" value="C:cytoophidium"/>
    <property type="evidence" value="ECO:0007669"/>
    <property type="project" value="UniProtKB-ARBA"/>
</dbReference>
<dbReference type="PANTHER" id="PTHR11550">
    <property type="entry name" value="CTP SYNTHASE"/>
    <property type="match status" value="1"/>
</dbReference>
<keyword evidence="3 12" id="KW-0436">Ligase</keyword>
<dbReference type="GO" id="GO:0042802">
    <property type="term" value="F:identical protein binding"/>
    <property type="evidence" value="ECO:0007669"/>
    <property type="project" value="TreeGrafter"/>
</dbReference>
<dbReference type="GO" id="GO:0044210">
    <property type="term" value="P:'de novo' CTP biosynthetic process"/>
    <property type="evidence" value="ECO:0007669"/>
    <property type="project" value="UniProtKB-UniRule"/>
</dbReference>
<dbReference type="FunFam" id="3.40.50.300:FF:000009">
    <property type="entry name" value="CTP synthase"/>
    <property type="match status" value="1"/>
</dbReference>
<feature type="binding site" evidence="12">
    <location>
        <position position="19"/>
    </location>
    <ligand>
        <name>UTP</name>
        <dbReference type="ChEBI" id="CHEBI:46398"/>
    </ligand>
</feature>
<dbReference type="RefSeq" id="WP_187569799.1">
    <property type="nucleotide sequence ID" value="NZ_CP060711.1"/>
</dbReference>
<dbReference type="PANTHER" id="PTHR11550:SF0">
    <property type="entry name" value="CTP SYNTHASE-RELATED"/>
    <property type="match status" value="1"/>
</dbReference>
<dbReference type="KEGG" id="tbv:H9L17_12700"/>
<feature type="active site" evidence="12">
    <location>
        <position position="527"/>
    </location>
</feature>
<feature type="domain" description="CTP synthase N-terminal" evidence="14">
    <location>
        <begin position="11"/>
        <end position="271"/>
    </location>
</feature>
<feature type="domain" description="Glutamine amidotransferase" evidence="13">
    <location>
        <begin position="309"/>
        <end position="544"/>
    </location>
</feature>
<dbReference type="Pfam" id="PF06418">
    <property type="entry name" value="CTP_synth_N"/>
    <property type="match status" value="1"/>
</dbReference>
<evidence type="ECO:0000313" key="15">
    <source>
        <dbReference type="EMBL" id="QNN46037.1"/>
    </source>
</evidence>
<feature type="binding site" evidence="12">
    <location>
        <begin position="20"/>
        <end position="25"/>
    </location>
    <ligand>
        <name>ATP</name>
        <dbReference type="ChEBI" id="CHEBI:30616"/>
    </ligand>
</feature>
<keyword evidence="4 12" id="KW-0479">Metal-binding</keyword>
<feature type="binding site" evidence="12">
    <location>
        <position position="360"/>
    </location>
    <ligand>
        <name>L-glutamine</name>
        <dbReference type="ChEBI" id="CHEBI:58359"/>
    </ligand>
</feature>
<comment type="function">
    <text evidence="11 12">Catalyzes the ATP-dependent amination of UTP to CTP with either L-glutamine or ammonia as the source of nitrogen. Regulates intracellular CTP levels through interactions with the four ribonucleotide triphosphates.</text>
</comment>
<evidence type="ECO:0000256" key="7">
    <source>
        <dbReference type="ARBA" id="ARBA00022842"/>
    </source>
</evidence>
<dbReference type="AlphaFoldDB" id="A0A7G9QRR2"/>
<feature type="binding site" evidence="12">
    <location>
        <position position="228"/>
    </location>
    <ligand>
        <name>UTP</name>
        <dbReference type="ChEBI" id="CHEBI:46398"/>
    </ligand>
</feature>
<dbReference type="GO" id="GO:0003883">
    <property type="term" value="F:CTP synthase activity"/>
    <property type="evidence" value="ECO:0007669"/>
    <property type="project" value="UniProtKB-UniRule"/>
</dbReference>
<comment type="activity regulation">
    <text evidence="12">Allosterically activated by GTP, when glutamine is the substrate; GTP has no effect on the reaction when ammonia is the substrate. The allosteric effector GTP functions by stabilizing the protein conformation that binds the tetrahedral intermediate(s) formed during glutamine hydrolysis. Inhibited by the product CTP, via allosteric rather than competitive inhibition.</text>
</comment>
<feature type="binding site" evidence="12">
    <location>
        <position position="19"/>
    </location>
    <ligand>
        <name>CTP</name>
        <dbReference type="ChEBI" id="CHEBI:37563"/>
        <note>allosteric inhibitor</note>
    </ligand>
</feature>
<keyword evidence="8 12" id="KW-0315">Glutamine amidotransferase</keyword>
<evidence type="ECO:0000259" key="14">
    <source>
        <dbReference type="Pfam" id="PF06418"/>
    </source>
</evidence>
<dbReference type="InterPro" id="IPR004468">
    <property type="entry name" value="CTP_synthase"/>
</dbReference>
<reference evidence="15 16" key="1">
    <citation type="submission" date="2020-08" db="EMBL/GenBank/DDBJ databases">
        <title>Genome sequence of Thermomonas brevis KACC 16975T.</title>
        <authorList>
            <person name="Hyun D.-W."/>
            <person name="Bae J.-W."/>
        </authorList>
    </citation>
    <scope>NUCLEOTIDE SEQUENCE [LARGE SCALE GENOMIC DNA]</scope>
    <source>
        <strain evidence="15 16">KACC 16975</strain>
    </source>
</reference>
<evidence type="ECO:0000256" key="3">
    <source>
        <dbReference type="ARBA" id="ARBA00022598"/>
    </source>
</evidence>
<dbReference type="Gene3D" id="3.40.50.300">
    <property type="entry name" value="P-loop containing nucleotide triphosphate hydrolases"/>
    <property type="match status" value="1"/>
</dbReference>
<dbReference type="FunFam" id="3.40.50.880:FF:000002">
    <property type="entry name" value="CTP synthase"/>
    <property type="match status" value="1"/>
</dbReference>
<evidence type="ECO:0000256" key="11">
    <source>
        <dbReference type="ARBA" id="ARBA00059148"/>
    </source>
</evidence>
<comment type="catalytic activity">
    <reaction evidence="12">
        <text>UTP + NH4(+) + ATP = CTP + ADP + phosphate + 2 H(+)</text>
        <dbReference type="Rhea" id="RHEA:16597"/>
        <dbReference type="ChEBI" id="CHEBI:15378"/>
        <dbReference type="ChEBI" id="CHEBI:28938"/>
        <dbReference type="ChEBI" id="CHEBI:30616"/>
        <dbReference type="ChEBI" id="CHEBI:37563"/>
        <dbReference type="ChEBI" id="CHEBI:43474"/>
        <dbReference type="ChEBI" id="CHEBI:46398"/>
        <dbReference type="ChEBI" id="CHEBI:456216"/>
    </reaction>
</comment>
<dbReference type="InterPro" id="IPR017456">
    <property type="entry name" value="CTP_synthase_N"/>
</dbReference>
<feature type="binding site" evidence="12">
    <location>
        <position position="246"/>
    </location>
    <ligand>
        <name>ATP</name>
        <dbReference type="ChEBI" id="CHEBI:30616"/>
    </ligand>
</feature>
<evidence type="ECO:0000256" key="10">
    <source>
        <dbReference type="ARBA" id="ARBA00047781"/>
    </source>
</evidence>
<dbReference type="InterPro" id="IPR033828">
    <property type="entry name" value="GATase1_CTP_Synthase"/>
</dbReference>
<organism evidence="15 16">
    <name type="scientific">Thermomonas brevis</name>
    <dbReference type="NCBI Taxonomy" id="215691"/>
    <lineage>
        <taxon>Bacteria</taxon>
        <taxon>Pseudomonadati</taxon>
        <taxon>Pseudomonadota</taxon>
        <taxon>Gammaproteobacteria</taxon>
        <taxon>Lysobacterales</taxon>
        <taxon>Lysobacteraceae</taxon>
        <taxon>Thermomonas</taxon>
    </lineage>
</organism>
<gene>
    <name evidence="12" type="primary">pyrG</name>
    <name evidence="15" type="ORF">H9L17_12700</name>
</gene>
<feature type="binding site" evidence="12">
    <location>
        <begin position="192"/>
        <end position="197"/>
    </location>
    <ligand>
        <name>UTP</name>
        <dbReference type="ChEBI" id="CHEBI:46398"/>
    </ligand>
</feature>
<evidence type="ECO:0000256" key="5">
    <source>
        <dbReference type="ARBA" id="ARBA00022741"/>
    </source>
</evidence>
<dbReference type="InterPro" id="IPR029062">
    <property type="entry name" value="Class_I_gatase-like"/>
</dbReference>
<keyword evidence="6 12" id="KW-0067">ATP-binding</keyword>
<feature type="binding site" evidence="12">
    <location>
        <position position="145"/>
    </location>
    <ligand>
        <name>Mg(2+)</name>
        <dbReference type="ChEBI" id="CHEBI:18420"/>
    </ligand>
</feature>
<evidence type="ECO:0000256" key="12">
    <source>
        <dbReference type="HAMAP-Rule" id="MF_01227"/>
    </source>
</evidence>
<sequence length="555" mass="60875">MTSPVSHTPLLFVTGGVVSSLGKGIAAASLAAILEARGLKVTMMKLDPYLNVDPGTMSPFQHGEVYVTDDGAETDLDLGHYERFVNTRLSGRNSITTGKIYEAVIRKERRGDYLGGTVQVIPHVTDQIKHCIDAATAGFDVGIVEIGGTVGDIESLPFLEAIRQLRIERGADHAMFMHLTLVPYIAAAGELKTKPTQHSVKELRGIGIQPDVLMCRSEKPLPDGERRKIALFTNVPEKAVISAIDLDNIHKIPRWLHAQQLDQIVVEQLRLQGKAHEADLSEWDAVVDAAEHPDDEVTIAVVGKYVDHKDAYKSVGEALKHGGIRQRTRVNLKWLEAGDVETEGAAALLADVDGVLVPGGFGDRGFEGKVLTSQYARATGLPYFGICYGMQAAVVDVARHEAGLAGANSTENDRNAAHPVIGLITEWRTQSGEVERRSEDSDLGGTMRLGLQEQRVKPGTLAHRLYGKDVVGERHRHRYEFNNRYRTQLEDAGLVISAKSMDDLLVEMVELPQDAHPWFLACQAHPEFLSTPRSGHPLFVGFIRAARDRRAAKQK</sequence>
<dbReference type="NCBIfam" id="TIGR00337">
    <property type="entry name" value="PyrG"/>
    <property type="match status" value="1"/>
</dbReference>
<protein>
    <recommendedName>
        <fullName evidence="12">CTP synthase</fullName>
        <ecNumber evidence="12">6.3.4.2</ecNumber>
    </recommendedName>
    <alternativeName>
        <fullName evidence="12">Cytidine 5'-triphosphate synthase</fullName>
    </alternativeName>
    <alternativeName>
        <fullName evidence="12">Cytidine triphosphate synthetase</fullName>
        <shortName evidence="12">CTP synthetase</shortName>
        <shortName evidence="12">CTPS</shortName>
    </alternativeName>
    <alternativeName>
        <fullName evidence="12">UTP--ammonia ligase</fullName>
    </alternativeName>
</protein>
<dbReference type="Pfam" id="PF00117">
    <property type="entry name" value="GATase"/>
    <property type="match status" value="1"/>
</dbReference>